<sequence length="685" mass="77174">MNDPGVDEPIEKAAKDIERDPYEHQQREEEEEEENFLDPTGTFGPMASAFNLCALVQNWRVFLPPQITEAHGDNIKDPAWLVAVNAVSLICALAANLALLLNMARRLRFSIAQPITIIGFLLASFILIVLVALASTPGFQTSDASHALTQAFYYANFAAGLYFIIALLMLATVWGAYRGHYEKEFRLTVSQRTLMLQTIGFMVYLLLGALVFSKLEGWEFLDGVYWANFTLLTIGIGADFTPKYHTSRSLLFPYAIGGVVTVGLVIGSIRTLVLERGKQKFQARITEKKRESALSSVDFEKQKIRVGLFKKVSFSEDGKGMTEHERREQEFHVMRKIQDRAENRRRWMALAISATAAAALWLVGAAIFMVAERNQQWSYFPMSNSGKPFFVFWTLLAVPTLTILISNMGDTVVKGFSDATIWLGELTVLPGETGIRSRIKSAFHNMTGGHLSRLLKTDEISTQQPNALNANQSSRPRQNKNTPHEVFMDHVAESLEDEELGAAEDAGERGDPLGRDIHFYHYVLARELRNLTRDVLASPPKKYTYQKWSYYLKLIGQDEGSTEGHRKPPIKVEKEAGKRTNKGADVGAGDEKEAHAESKPWSWLGNRSPLMGSKQEAEWILERLSLTLERELKKMRSPDQGEQREPPPISMKDLRRGVQNRSRESSSTETEERESKVQAPNKKQD</sequence>
<evidence type="ECO:0000256" key="4">
    <source>
        <dbReference type="ARBA" id="ARBA00022989"/>
    </source>
</evidence>
<feature type="region of interest" description="Disordered" evidence="8">
    <location>
        <begin position="632"/>
        <end position="685"/>
    </location>
</feature>
<feature type="region of interest" description="Disordered" evidence="8">
    <location>
        <begin position="1"/>
        <end position="38"/>
    </location>
</feature>
<dbReference type="AlphaFoldDB" id="A0A4U0XUX0"/>
<evidence type="ECO:0000256" key="8">
    <source>
        <dbReference type="SAM" id="MobiDB-lite"/>
    </source>
</evidence>
<keyword evidence="6 9" id="KW-0472">Membrane</keyword>
<dbReference type="InterPro" id="IPR003280">
    <property type="entry name" value="2pore_dom_K_chnl"/>
</dbReference>
<keyword evidence="4 9" id="KW-1133">Transmembrane helix</keyword>
<feature type="compositionally biased region" description="Basic and acidic residues" evidence="8">
    <location>
        <begin position="9"/>
        <end position="27"/>
    </location>
</feature>
<evidence type="ECO:0000256" key="9">
    <source>
        <dbReference type="SAM" id="Phobius"/>
    </source>
</evidence>
<name>A0A4U0XUX0_9PEZI</name>
<feature type="transmembrane region" description="Helical" evidence="9">
    <location>
        <begin position="151"/>
        <end position="174"/>
    </location>
</feature>
<feature type="compositionally biased region" description="Basic and acidic residues" evidence="8">
    <location>
        <begin position="632"/>
        <end position="645"/>
    </location>
</feature>
<feature type="compositionally biased region" description="Basic and acidic residues" evidence="8">
    <location>
        <begin position="589"/>
        <end position="598"/>
    </location>
</feature>
<dbReference type="GO" id="GO:0022841">
    <property type="term" value="F:potassium ion leak channel activity"/>
    <property type="evidence" value="ECO:0007669"/>
    <property type="project" value="TreeGrafter"/>
</dbReference>
<feature type="compositionally biased region" description="Basic and acidic residues" evidence="8">
    <location>
        <begin position="652"/>
        <end position="666"/>
    </location>
</feature>
<feature type="transmembrane region" description="Helical" evidence="9">
    <location>
        <begin position="194"/>
        <end position="212"/>
    </location>
</feature>
<organism evidence="11 12">
    <name type="scientific">Cryomyces minteri</name>
    <dbReference type="NCBI Taxonomy" id="331657"/>
    <lineage>
        <taxon>Eukaryota</taxon>
        <taxon>Fungi</taxon>
        <taxon>Dikarya</taxon>
        <taxon>Ascomycota</taxon>
        <taxon>Pezizomycotina</taxon>
        <taxon>Dothideomycetes</taxon>
        <taxon>Dothideomycetes incertae sedis</taxon>
        <taxon>Cryomyces</taxon>
    </lineage>
</organism>
<dbReference type="GO" id="GO:0030322">
    <property type="term" value="P:stabilization of membrane potential"/>
    <property type="evidence" value="ECO:0007669"/>
    <property type="project" value="TreeGrafter"/>
</dbReference>
<keyword evidence="3 9" id="KW-0812">Transmembrane</keyword>
<comment type="subcellular location">
    <subcellularLocation>
        <location evidence="1">Membrane</location>
        <topology evidence="1">Multi-pass membrane protein</topology>
    </subcellularLocation>
</comment>
<accession>A0A4U0XUX0</accession>
<feature type="transmembrane region" description="Helical" evidence="9">
    <location>
        <begin position="347"/>
        <end position="370"/>
    </location>
</feature>
<evidence type="ECO:0000256" key="5">
    <source>
        <dbReference type="ARBA" id="ARBA00023065"/>
    </source>
</evidence>
<dbReference type="Proteomes" id="UP000308768">
    <property type="component" value="Unassembled WGS sequence"/>
</dbReference>
<evidence type="ECO:0000256" key="7">
    <source>
        <dbReference type="ARBA" id="ARBA00023303"/>
    </source>
</evidence>
<dbReference type="Pfam" id="PF07885">
    <property type="entry name" value="Ion_trans_2"/>
    <property type="match status" value="1"/>
</dbReference>
<dbReference type="Gene3D" id="1.10.287.70">
    <property type="match status" value="1"/>
</dbReference>
<dbReference type="STRING" id="331657.A0A4U0XUX0"/>
<dbReference type="PANTHER" id="PTHR11003">
    <property type="entry name" value="POTASSIUM CHANNEL, SUBFAMILY K"/>
    <property type="match status" value="1"/>
</dbReference>
<feature type="domain" description="Potassium channel" evidence="10">
    <location>
        <begin position="202"/>
        <end position="273"/>
    </location>
</feature>
<reference evidence="11 12" key="1">
    <citation type="submission" date="2017-03" db="EMBL/GenBank/DDBJ databases">
        <title>Genomes of endolithic fungi from Antarctica.</title>
        <authorList>
            <person name="Coleine C."/>
            <person name="Masonjones S."/>
            <person name="Stajich J.E."/>
        </authorList>
    </citation>
    <scope>NUCLEOTIDE SEQUENCE [LARGE SCALE GENOMIC DNA]</scope>
    <source>
        <strain evidence="11 12">CCFEE 5187</strain>
    </source>
</reference>
<feature type="transmembrane region" description="Helical" evidence="9">
    <location>
        <begin position="79"/>
        <end position="103"/>
    </location>
</feature>
<protein>
    <recommendedName>
        <fullName evidence="10">Potassium channel domain-containing protein</fullName>
    </recommendedName>
</protein>
<evidence type="ECO:0000313" key="11">
    <source>
        <dbReference type="EMBL" id="TKA81622.1"/>
    </source>
</evidence>
<proteinExistence type="predicted"/>
<dbReference type="OrthoDB" id="297496at2759"/>
<feature type="region of interest" description="Disordered" evidence="8">
    <location>
        <begin position="558"/>
        <end position="607"/>
    </location>
</feature>
<gene>
    <name evidence="11" type="ORF">B0A49_01256</name>
</gene>
<dbReference type="GO" id="GO:0015271">
    <property type="term" value="F:outward rectifier potassium channel activity"/>
    <property type="evidence" value="ECO:0007669"/>
    <property type="project" value="TreeGrafter"/>
</dbReference>
<dbReference type="InterPro" id="IPR013099">
    <property type="entry name" value="K_chnl_dom"/>
</dbReference>
<evidence type="ECO:0000256" key="3">
    <source>
        <dbReference type="ARBA" id="ARBA00022692"/>
    </source>
</evidence>
<evidence type="ECO:0000256" key="1">
    <source>
        <dbReference type="ARBA" id="ARBA00004141"/>
    </source>
</evidence>
<evidence type="ECO:0000256" key="2">
    <source>
        <dbReference type="ARBA" id="ARBA00022448"/>
    </source>
</evidence>
<keyword evidence="5" id="KW-0406">Ion transport</keyword>
<evidence type="ECO:0000259" key="10">
    <source>
        <dbReference type="Pfam" id="PF07885"/>
    </source>
</evidence>
<dbReference type="PANTHER" id="PTHR11003:SF291">
    <property type="entry name" value="IP11374P"/>
    <property type="match status" value="1"/>
</dbReference>
<evidence type="ECO:0000313" key="12">
    <source>
        <dbReference type="Proteomes" id="UP000308768"/>
    </source>
</evidence>
<comment type="caution">
    <text evidence="11">The sequence shown here is derived from an EMBL/GenBank/DDBJ whole genome shotgun (WGS) entry which is preliminary data.</text>
</comment>
<keyword evidence="12" id="KW-1185">Reference proteome</keyword>
<dbReference type="SUPFAM" id="SSF81324">
    <property type="entry name" value="Voltage-gated potassium channels"/>
    <property type="match status" value="2"/>
</dbReference>
<feature type="transmembrane region" description="Helical" evidence="9">
    <location>
        <begin position="390"/>
        <end position="408"/>
    </location>
</feature>
<keyword evidence="2" id="KW-0813">Transport</keyword>
<evidence type="ECO:0000256" key="6">
    <source>
        <dbReference type="ARBA" id="ARBA00023136"/>
    </source>
</evidence>
<keyword evidence="7" id="KW-0407">Ion channel</keyword>
<dbReference type="GO" id="GO:0005886">
    <property type="term" value="C:plasma membrane"/>
    <property type="evidence" value="ECO:0007669"/>
    <property type="project" value="TreeGrafter"/>
</dbReference>
<feature type="transmembrane region" description="Helical" evidence="9">
    <location>
        <begin position="251"/>
        <end position="274"/>
    </location>
</feature>
<dbReference type="EMBL" id="NAJN01000019">
    <property type="protein sequence ID" value="TKA81622.1"/>
    <property type="molecule type" value="Genomic_DNA"/>
</dbReference>
<feature type="transmembrane region" description="Helical" evidence="9">
    <location>
        <begin position="115"/>
        <end position="139"/>
    </location>
</feature>
<feature type="compositionally biased region" description="Basic and acidic residues" evidence="8">
    <location>
        <begin position="562"/>
        <end position="578"/>
    </location>
</feature>